<dbReference type="PANTHER" id="PTHR33386:SF5">
    <property type="entry name" value="OS02G0740600 PROTEIN"/>
    <property type="match status" value="1"/>
</dbReference>
<proteinExistence type="predicted"/>
<feature type="region of interest" description="Disordered" evidence="1">
    <location>
        <begin position="1"/>
        <end position="60"/>
    </location>
</feature>
<protein>
    <submittedName>
        <fullName evidence="2">Uncharacterized protein</fullName>
    </submittedName>
</protein>
<feature type="compositionally biased region" description="Gly residues" evidence="1">
    <location>
        <begin position="107"/>
        <end position="119"/>
    </location>
</feature>
<evidence type="ECO:0000256" key="1">
    <source>
        <dbReference type="SAM" id="MobiDB-lite"/>
    </source>
</evidence>
<feature type="non-terminal residue" evidence="2">
    <location>
        <position position="1"/>
    </location>
</feature>
<name>A0A6A4L0W9_9ERIC</name>
<feature type="region of interest" description="Disordered" evidence="1">
    <location>
        <begin position="74"/>
        <end position="120"/>
    </location>
</feature>
<keyword evidence="3" id="KW-1185">Reference proteome</keyword>
<comment type="caution">
    <text evidence="2">The sequence shown here is derived from an EMBL/GenBank/DDBJ whole genome shotgun (WGS) entry which is preliminary data.</text>
</comment>
<dbReference type="AlphaFoldDB" id="A0A6A4L0W9"/>
<organism evidence="2 3">
    <name type="scientific">Rhododendron williamsianum</name>
    <dbReference type="NCBI Taxonomy" id="262921"/>
    <lineage>
        <taxon>Eukaryota</taxon>
        <taxon>Viridiplantae</taxon>
        <taxon>Streptophyta</taxon>
        <taxon>Embryophyta</taxon>
        <taxon>Tracheophyta</taxon>
        <taxon>Spermatophyta</taxon>
        <taxon>Magnoliopsida</taxon>
        <taxon>eudicotyledons</taxon>
        <taxon>Gunneridae</taxon>
        <taxon>Pentapetalae</taxon>
        <taxon>asterids</taxon>
        <taxon>Ericales</taxon>
        <taxon>Ericaceae</taxon>
        <taxon>Ericoideae</taxon>
        <taxon>Rhodoreae</taxon>
        <taxon>Rhododendron</taxon>
    </lineage>
</organism>
<gene>
    <name evidence="2" type="ORF">C3L33_14323</name>
</gene>
<dbReference type="EMBL" id="QEFC01002160">
    <property type="protein sequence ID" value="KAE9453756.1"/>
    <property type="molecule type" value="Genomic_DNA"/>
</dbReference>
<evidence type="ECO:0000313" key="3">
    <source>
        <dbReference type="Proteomes" id="UP000428333"/>
    </source>
</evidence>
<dbReference type="PANTHER" id="PTHR33386">
    <property type="entry name" value="OS02G0740600 PROTEIN"/>
    <property type="match status" value="1"/>
</dbReference>
<feature type="compositionally biased region" description="Gly residues" evidence="1">
    <location>
        <begin position="31"/>
        <end position="40"/>
    </location>
</feature>
<evidence type="ECO:0000313" key="2">
    <source>
        <dbReference type="EMBL" id="KAE9453756.1"/>
    </source>
</evidence>
<accession>A0A6A4L0W9</accession>
<reference evidence="2 3" key="1">
    <citation type="journal article" date="2019" name="Genome Biol. Evol.">
        <title>The Rhododendron genome and chromosomal organization provide insight into shared whole-genome duplications across the heath family (Ericaceae).</title>
        <authorList>
            <person name="Soza V.L."/>
            <person name="Lindsley D."/>
            <person name="Waalkes A."/>
            <person name="Ramage E."/>
            <person name="Patwardhan R.P."/>
            <person name="Burton J.N."/>
            <person name="Adey A."/>
            <person name="Kumar A."/>
            <person name="Qiu R."/>
            <person name="Shendure J."/>
            <person name="Hall B."/>
        </authorList>
    </citation>
    <scope>NUCLEOTIDE SEQUENCE [LARGE SCALE GENOMIC DNA]</scope>
    <source>
        <strain evidence="2">RSF 1966-606</strain>
    </source>
</reference>
<sequence>MESHNSYGTSWADQWDSGPDPLAIPAEPKKGGGGGGGGVGKKVEEGLGKTKAVASSGVRKVKEGTSGGLRWIKDKTMESPFNNGASWADQWDDNPDPFIAEPKKGRGGGGMGKKVGKGLGKTKAVASSGVKKVKAGTCIGFGWIKGKCHKNPQTLL</sequence>
<dbReference type="OrthoDB" id="1905524at2759"/>
<feature type="compositionally biased region" description="Polar residues" evidence="1">
    <location>
        <begin position="1"/>
        <end position="12"/>
    </location>
</feature>
<dbReference type="Proteomes" id="UP000428333">
    <property type="component" value="Linkage Group LG08"/>
</dbReference>